<dbReference type="InterPro" id="IPR016164">
    <property type="entry name" value="FAD-linked_Oxase-like_C"/>
</dbReference>
<feature type="region of interest" description="Disordered" evidence="8">
    <location>
        <begin position="1"/>
        <end position="20"/>
    </location>
</feature>
<dbReference type="SUPFAM" id="SSF56176">
    <property type="entry name" value="FAD-binding/transporter-associated domain-like"/>
    <property type="match status" value="1"/>
</dbReference>
<evidence type="ECO:0000256" key="1">
    <source>
        <dbReference type="ARBA" id="ARBA00001974"/>
    </source>
</evidence>
<proteinExistence type="predicted"/>
<accession>A0ABW3BEP3</accession>
<dbReference type="InterPro" id="IPR004113">
    <property type="entry name" value="FAD-bd_oxidored_4_C"/>
</dbReference>
<keyword evidence="12" id="KW-1185">Reference proteome</keyword>
<dbReference type="InterPro" id="IPR016166">
    <property type="entry name" value="FAD-bd_PCMH"/>
</dbReference>
<dbReference type="InterPro" id="IPR017900">
    <property type="entry name" value="4Fe4S_Fe_S_CS"/>
</dbReference>
<comment type="caution">
    <text evidence="11">The sequence shown here is derived from an EMBL/GenBank/DDBJ whole genome shotgun (WGS) entry which is preliminary data.</text>
</comment>
<keyword evidence="4" id="KW-0274">FAD</keyword>
<feature type="domain" description="FAD-binding PCMH-type" evidence="10">
    <location>
        <begin position="54"/>
        <end position="283"/>
    </location>
</feature>
<dbReference type="InterPro" id="IPR016169">
    <property type="entry name" value="FAD-bd_PCMH_sub2"/>
</dbReference>
<sequence>MTAHDTHAAPTPRSSAAGPVDVEALRRSLVDRVDGEIRFDAGTRSIYATDASNYRQLPIGAVIPRSVEAGAEAVAVCREHGAPLLSRGGGTSLAGQCCNTAVVIDWSKHCNRVLEIDTERRRAVVEPGIVVDELNARTREEGGVIFGPQPSTHDRCTLGGMIGNDSCGSTAQAYGKTSDNIRRLEILTYDGCRMWVGPTDDEEYARIQAEGGRRAEIHRELRELAEHYGQAIRRRFPDIPRRVSGYGLDALLPEYGFDPARALVGSEGTLAAVLRAELHLSPEPPARTLVMCAFRDIFAAADAVPRILEFGPTALEGLDDKLVGFQRREQLNREALARLPGGAGWLMVQFGGDSEEESRRRAEECKQALSAGEDAPAAEIYADPGYASAMWSVREAGLGATARVPGEEDTWPGWEDSAVPPEHFGDYLRDLHALMEEFGYARRSALYGHFGHGCLHTRIPFELTTAQGIADYRGFVERAADLAAGFGGSFSGEHGDGQARGELWPRMFGRELMPAFAEMKRIFDPGDRMNPGKLIHPGGQEPDRLDEHLRLGVSYSPDHPRTRFGYPEDKGDFHRATLRCVGVGACRSDSGGVMCPSYRVTREEAHSTRGRARILNDMLRGDVITDGWRSPEVEDALDLCLACKGCKSDCPVNVDMATYKAEFLSHRYSGRVRPGAHYSMGWLPLWARLASVAPGPANALSAAPGVERLAKRLGGIAEDRPIPAFAPVRLRDAFRRRERRRTGRTGSSARAAVILWPDTFTDNFQPEVGAAAVRVLESAGFEVRMPQPTLCCGLTWISTGQLDTARRVLTRTLAALREDIRTGVPVVGLEPSCTAVFRADAAEMFPHDEDVARLRQQTFTLAEFLEAHAPSWEPPRIERAALAQPHCHHHAIMGFSADRRLLERTGAAAEALDAGCCGLAGNFGFEDGHYAVSMACAEEGLLPAVRGADPEAVVVADGFSCRTQIEHAAVGREAVHLAQALDMAQR</sequence>
<dbReference type="Pfam" id="PF13183">
    <property type="entry name" value="Fer4_8"/>
    <property type="match status" value="1"/>
</dbReference>
<dbReference type="PANTHER" id="PTHR11748">
    <property type="entry name" value="D-LACTATE DEHYDROGENASE"/>
    <property type="match status" value="1"/>
</dbReference>
<evidence type="ECO:0000256" key="7">
    <source>
        <dbReference type="ARBA" id="ARBA00023014"/>
    </source>
</evidence>
<dbReference type="Gene3D" id="3.30.43.10">
    <property type="entry name" value="Uridine Diphospho-n-acetylenolpyruvylglucosamine Reductase, domain 2"/>
    <property type="match status" value="1"/>
</dbReference>
<dbReference type="Gene3D" id="3.30.70.2740">
    <property type="match status" value="1"/>
</dbReference>
<dbReference type="EMBL" id="JBHTHR010000304">
    <property type="protein sequence ID" value="MFD0801817.1"/>
    <property type="molecule type" value="Genomic_DNA"/>
</dbReference>
<dbReference type="SUPFAM" id="SSF55103">
    <property type="entry name" value="FAD-linked oxidases, C-terminal domain"/>
    <property type="match status" value="1"/>
</dbReference>
<dbReference type="PROSITE" id="PS00198">
    <property type="entry name" value="4FE4S_FER_1"/>
    <property type="match status" value="1"/>
</dbReference>
<evidence type="ECO:0000313" key="12">
    <source>
        <dbReference type="Proteomes" id="UP001596956"/>
    </source>
</evidence>
<evidence type="ECO:0000256" key="3">
    <source>
        <dbReference type="ARBA" id="ARBA00022723"/>
    </source>
</evidence>
<dbReference type="Pfam" id="PF01565">
    <property type="entry name" value="FAD_binding_4"/>
    <property type="match status" value="1"/>
</dbReference>
<keyword evidence="2" id="KW-0285">Flavoprotein</keyword>
<feature type="non-terminal residue" evidence="11">
    <location>
        <position position="986"/>
    </location>
</feature>
<dbReference type="PANTHER" id="PTHR11748:SF119">
    <property type="entry name" value="D-2-HYDROXYGLUTARATE DEHYDROGENASE"/>
    <property type="match status" value="1"/>
</dbReference>
<evidence type="ECO:0000313" key="11">
    <source>
        <dbReference type="EMBL" id="MFD0801817.1"/>
    </source>
</evidence>
<dbReference type="InterPro" id="IPR016167">
    <property type="entry name" value="FAD-bd_PCMH_sub1"/>
</dbReference>
<keyword evidence="5" id="KW-0560">Oxidoreductase</keyword>
<organism evidence="11 12">
    <name type="scientific">Streptomonospora algeriensis</name>
    <dbReference type="NCBI Taxonomy" id="995084"/>
    <lineage>
        <taxon>Bacteria</taxon>
        <taxon>Bacillati</taxon>
        <taxon>Actinomycetota</taxon>
        <taxon>Actinomycetes</taxon>
        <taxon>Streptosporangiales</taxon>
        <taxon>Nocardiopsidaceae</taxon>
        <taxon>Streptomonospora</taxon>
    </lineage>
</organism>
<dbReference type="InterPro" id="IPR004017">
    <property type="entry name" value="Cys_rich_dom"/>
</dbReference>
<dbReference type="Proteomes" id="UP001596956">
    <property type="component" value="Unassembled WGS sequence"/>
</dbReference>
<evidence type="ECO:0000256" key="4">
    <source>
        <dbReference type="ARBA" id="ARBA00022827"/>
    </source>
</evidence>
<protein>
    <submittedName>
        <fullName evidence="11">FAD-binding and (Fe-S)-binding domain-containing protein</fullName>
    </submittedName>
</protein>
<dbReference type="Pfam" id="PF02913">
    <property type="entry name" value="FAD-oxidase_C"/>
    <property type="match status" value="1"/>
</dbReference>
<keyword evidence="7" id="KW-0411">Iron-sulfur</keyword>
<dbReference type="Pfam" id="PF02754">
    <property type="entry name" value="CCG"/>
    <property type="match status" value="1"/>
</dbReference>
<evidence type="ECO:0000256" key="2">
    <source>
        <dbReference type="ARBA" id="ARBA00022630"/>
    </source>
</evidence>
<comment type="cofactor">
    <cofactor evidence="1">
        <name>FAD</name>
        <dbReference type="ChEBI" id="CHEBI:57692"/>
    </cofactor>
</comment>
<keyword evidence="3" id="KW-0479">Metal-binding</keyword>
<gene>
    <name evidence="11" type="ORF">ACFQZU_10875</name>
</gene>
<dbReference type="InterPro" id="IPR036318">
    <property type="entry name" value="FAD-bd_PCMH-like_sf"/>
</dbReference>
<evidence type="ECO:0000259" key="10">
    <source>
        <dbReference type="PROSITE" id="PS51387"/>
    </source>
</evidence>
<evidence type="ECO:0000259" key="9">
    <source>
        <dbReference type="PROSITE" id="PS51379"/>
    </source>
</evidence>
<evidence type="ECO:0000256" key="8">
    <source>
        <dbReference type="SAM" id="MobiDB-lite"/>
    </source>
</evidence>
<dbReference type="SUPFAM" id="SSF46548">
    <property type="entry name" value="alpha-helical ferredoxin"/>
    <property type="match status" value="1"/>
</dbReference>
<dbReference type="InterPro" id="IPR006094">
    <property type="entry name" value="Oxid_FAD_bind_N"/>
</dbReference>
<dbReference type="PROSITE" id="PS51387">
    <property type="entry name" value="FAD_PCMH"/>
    <property type="match status" value="1"/>
</dbReference>
<evidence type="ECO:0000256" key="5">
    <source>
        <dbReference type="ARBA" id="ARBA00023002"/>
    </source>
</evidence>
<name>A0ABW3BEP3_9ACTN</name>
<keyword evidence="6" id="KW-0408">Iron</keyword>
<evidence type="ECO:0000256" key="6">
    <source>
        <dbReference type="ARBA" id="ARBA00023004"/>
    </source>
</evidence>
<dbReference type="InterPro" id="IPR017896">
    <property type="entry name" value="4Fe4S_Fe-S-bd"/>
</dbReference>
<dbReference type="PROSITE" id="PS51379">
    <property type="entry name" value="4FE4S_FER_2"/>
    <property type="match status" value="1"/>
</dbReference>
<dbReference type="Gene3D" id="3.30.465.10">
    <property type="match status" value="1"/>
</dbReference>
<feature type="domain" description="4Fe-4S ferredoxin-type" evidence="9">
    <location>
        <begin position="629"/>
        <end position="660"/>
    </location>
</feature>
<reference evidence="12" key="1">
    <citation type="journal article" date="2019" name="Int. J. Syst. Evol. Microbiol.">
        <title>The Global Catalogue of Microorganisms (GCM) 10K type strain sequencing project: providing services to taxonomists for standard genome sequencing and annotation.</title>
        <authorList>
            <consortium name="The Broad Institute Genomics Platform"/>
            <consortium name="The Broad Institute Genome Sequencing Center for Infectious Disease"/>
            <person name="Wu L."/>
            <person name="Ma J."/>
        </authorList>
    </citation>
    <scope>NUCLEOTIDE SEQUENCE [LARGE SCALE GENOMIC DNA]</scope>
    <source>
        <strain evidence="12">CCUG 63369</strain>
    </source>
</reference>